<keyword evidence="5" id="KW-0677">Repeat</keyword>
<dbReference type="FunFam" id="2.10.25.10:FF:000030">
    <property type="entry name" value="Signal peptide, CUB domain and EGF-like domain-containing 2"/>
    <property type="match status" value="1"/>
</dbReference>
<dbReference type="SMART" id="SM00181">
    <property type="entry name" value="EGF"/>
    <property type="match status" value="3"/>
</dbReference>
<dbReference type="PROSITE" id="PS01187">
    <property type="entry name" value="EGF_CA"/>
    <property type="match status" value="2"/>
</dbReference>
<accession>G3IL49</accession>
<keyword evidence="3 9" id="KW-0245">EGF-like domain</keyword>
<dbReference type="InterPro" id="IPR000742">
    <property type="entry name" value="EGF"/>
</dbReference>
<dbReference type="InParanoid" id="G3IL49"/>
<dbReference type="InterPro" id="IPR049883">
    <property type="entry name" value="NOTCH1_EGF-like"/>
</dbReference>
<dbReference type="CDD" id="cd00054">
    <property type="entry name" value="EGF_CA"/>
    <property type="match status" value="1"/>
</dbReference>
<evidence type="ECO:0000256" key="6">
    <source>
        <dbReference type="ARBA" id="ARBA00022837"/>
    </source>
</evidence>
<dbReference type="Pfam" id="PF00431">
    <property type="entry name" value="CUB"/>
    <property type="match status" value="1"/>
</dbReference>
<evidence type="ECO:0000256" key="3">
    <source>
        <dbReference type="ARBA" id="ARBA00022536"/>
    </source>
</evidence>
<dbReference type="InterPro" id="IPR018097">
    <property type="entry name" value="EGF_Ca-bd_CS"/>
</dbReference>
<evidence type="ECO:0000256" key="4">
    <source>
        <dbReference type="ARBA" id="ARBA00022729"/>
    </source>
</evidence>
<evidence type="ECO:0000256" key="7">
    <source>
        <dbReference type="ARBA" id="ARBA00023157"/>
    </source>
</evidence>
<dbReference type="InterPro" id="IPR009030">
    <property type="entry name" value="Growth_fac_rcpt_cys_sf"/>
</dbReference>
<feature type="domain" description="CUB" evidence="10">
    <location>
        <begin position="393"/>
        <end position="505"/>
    </location>
</feature>
<evidence type="ECO:0000256" key="5">
    <source>
        <dbReference type="ARBA" id="ARBA00022737"/>
    </source>
</evidence>
<dbReference type="SMART" id="SM00179">
    <property type="entry name" value="EGF_CA"/>
    <property type="match status" value="3"/>
</dbReference>
<dbReference type="FunFam" id="2.10.25.10:FF:000008">
    <property type="entry name" value="Signal peptide, CUB domain, EGF-like 2"/>
    <property type="match status" value="1"/>
</dbReference>
<dbReference type="EMBL" id="JH003890">
    <property type="protein sequence ID" value="EGW13285.1"/>
    <property type="molecule type" value="Genomic_DNA"/>
</dbReference>
<dbReference type="PANTHER" id="PTHR24046">
    <property type="entry name" value="SIGNAL PEPTIDE, CUB AND EGF-LIKE DOMAIN-CONTAINING"/>
    <property type="match status" value="1"/>
</dbReference>
<dbReference type="PROSITE" id="PS01180">
    <property type="entry name" value="CUB"/>
    <property type="match status" value="1"/>
</dbReference>
<organism evidence="12 13">
    <name type="scientific">Cricetulus griseus</name>
    <name type="common">Chinese hamster</name>
    <name type="synonym">Cricetulus barabensis griseus</name>
    <dbReference type="NCBI Taxonomy" id="10029"/>
    <lineage>
        <taxon>Eukaryota</taxon>
        <taxon>Metazoa</taxon>
        <taxon>Chordata</taxon>
        <taxon>Craniata</taxon>
        <taxon>Vertebrata</taxon>
        <taxon>Euteleostomi</taxon>
        <taxon>Mammalia</taxon>
        <taxon>Eutheria</taxon>
        <taxon>Euarchontoglires</taxon>
        <taxon>Glires</taxon>
        <taxon>Rodentia</taxon>
        <taxon>Myomorpha</taxon>
        <taxon>Muroidea</taxon>
        <taxon>Cricetidae</taxon>
        <taxon>Cricetinae</taxon>
        <taxon>Cricetulus</taxon>
    </lineage>
</organism>
<keyword evidence="6" id="KW-0106">Calcium</keyword>
<dbReference type="SUPFAM" id="SSF49854">
    <property type="entry name" value="Spermadhesin, CUB domain"/>
    <property type="match status" value="1"/>
</dbReference>
<dbReference type="SUPFAM" id="SSF57184">
    <property type="entry name" value="Growth factor receptor domain"/>
    <property type="match status" value="1"/>
</dbReference>
<dbReference type="Pfam" id="PF07645">
    <property type="entry name" value="EGF_CA"/>
    <property type="match status" value="1"/>
</dbReference>
<evidence type="ECO:0000256" key="2">
    <source>
        <dbReference type="ARBA" id="ARBA00022525"/>
    </source>
</evidence>
<dbReference type="STRING" id="10029.G3IL49"/>
<dbReference type="InterPro" id="IPR001881">
    <property type="entry name" value="EGF-like_Ca-bd_dom"/>
</dbReference>
<dbReference type="GO" id="GO:0005615">
    <property type="term" value="C:extracellular space"/>
    <property type="evidence" value="ECO:0007669"/>
    <property type="project" value="TreeGrafter"/>
</dbReference>
<dbReference type="Pfam" id="PF14670">
    <property type="entry name" value="FXa_inhibition"/>
    <property type="match status" value="2"/>
</dbReference>
<gene>
    <name evidence="12" type="ORF">I79_024611</name>
</gene>
<dbReference type="Proteomes" id="UP000001075">
    <property type="component" value="Unassembled WGS sequence"/>
</dbReference>
<dbReference type="GO" id="GO:0005509">
    <property type="term" value="F:calcium ion binding"/>
    <property type="evidence" value="ECO:0007669"/>
    <property type="project" value="InterPro"/>
</dbReference>
<dbReference type="PROSITE" id="PS50026">
    <property type="entry name" value="EGF_3"/>
    <property type="match status" value="2"/>
</dbReference>
<dbReference type="CDD" id="cd00041">
    <property type="entry name" value="CUB"/>
    <property type="match status" value="1"/>
</dbReference>
<name>G3IL49_CRIGR</name>
<dbReference type="InterPro" id="IPR052071">
    <property type="entry name" value="SCUB_EGF-like_domain"/>
</dbReference>
<dbReference type="PROSITE" id="PS01186">
    <property type="entry name" value="EGF_2"/>
    <property type="match status" value="3"/>
</dbReference>
<dbReference type="Gene3D" id="2.60.120.290">
    <property type="entry name" value="Spermadhesin, CUB domain"/>
    <property type="match status" value="1"/>
</dbReference>
<dbReference type="InterPro" id="IPR000152">
    <property type="entry name" value="EGF-type_Asp/Asn_hydroxyl_site"/>
</dbReference>
<sequence>METVGVSTPVKTQLKALSVAAIHGIGCTLMGGAALSHIMAVLMEWTITYLPLVTHFMSEIAAEMAAQGMSYLIIQPDGCGFASLVEQESTVLEGTESNATSVADGDKRVKRRLLMDIDECQTRNGGCNHFCKNTVGSFDCSCKKGFKLLTDEKSCQDVDECSLERTCDHSCINHPGTFVCACNRGYTLYGFTHCGDTNECSVNNGGCQQVCINIVGGYECQCHPGYKLHWNKKDCVEVKGFLPTSMTPSVSLHCGKSGGGDRCFLRCHSGIHLSSGNFFYLFLSEDVITVRTSVTFKLNEGKCSLQKAKLSPEGLRPALPASCNLSCMVKRTEKRLRKAIRTLKKAAHREQFHLQLSGMDVNMAKKSPRASKQREETCGVGQGQEENQCDRKCGGELGDFTGYIESPNYPGNYPANSECTWTINPPPKRRILIVVPEIFLPIEDDCGDYLVMRKTSSSNSVTTYETCQTYERPIAFTSRSKKLWIQFKSNEGNSARGFQVPYVTYDEDYQELIEDIVRDGRLYASENHQEILKDKKLIKALFDVLAHPQNYFKYTAQESREMFPRSFIRLLRSKVSRFLRPYK</sequence>
<dbReference type="GO" id="GO:0007165">
    <property type="term" value="P:signal transduction"/>
    <property type="evidence" value="ECO:0007669"/>
    <property type="project" value="TreeGrafter"/>
</dbReference>
<dbReference type="InterPro" id="IPR000859">
    <property type="entry name" value="CUB_dom"/>
</dbReference>
<dbReference type="PANTHER" id="PTHR24046:SF3">
    <property type="entry name" value="SIGNAL PEPTIDE, CUB AND EGF-LIKE DOMAIN-CONTAINING PROTEIN 2"/>
    <property type="match status" value="1"/>
</dbReference>
<dbReference type="FunFam" id="2.10.25.10:FF:000237">
    <property type="entry name" value="Signal peptide, CUB domain and EGF like domain containing 2"/>
    <property type="match status" value="1"/>
</dbReference>
<evidence type="ECO:0000256" key="9">
    <source>
        <dbReference type="PROSITE-ProRule" id="PRU00076"/>
    </source>
</evidence>
<dbReference type="GO" id="GO:0009986">
    <property type="term" value="C:cell surface"/>
    <property type="evidence" value="ECO:0007669"/>
    <property type="project" value="TreeGrafter"/>
</dbReference>
<reference evidence="13" key="1">
    <citation type="journal article" date="2011" name="Nat. Biotechnol.">
        <title>The genomic sequence of the Chinese hamster ovary (CHO)-K1 cell line.</title>
        <authorList>
            <person name="Xu X."/>
            <person name="Nagarajan H."/>
            <person name="Lewis N.E."/>
            <person name="Pan S."/>
            <person name="Cai Z."/>
            <person name="Liu X."/>
            <person name="Chen W."/>
            <person name="Xie M."/>
            <person name="Wang W."/>
            <person name="Hammond S."/>
            <person name="Andersen M.R."/>
            <person name="Neff N."/>
            <person name="Passarelli B."/>
            <person name="Koh W."/>
            <person name="Fan H.C."/>
            <person name="Wang J."/>
            <person name="Gui Y."/>
            <person name="Lee K.H."/>
            <person name="Betenbaugh M.J."/>
            <person name="Quake S.R."/>
            <person name="Famili I."/>
            <person name="Palsson B.O."/>
            <person name="Wang J."/>
        </authorList>
    </citation>
    <scope>NUCLEOTIDE SEQUENCE [LARGE SCALE GENOMIC DNA]</scope>
    <source>
        <strain evidence="13">CHO K1 cell line</strain>
    </source>
</reference>
<evidence type="ECO:0000259" key="11">
    <source>
        <dbReference type="PROSITE" id="PS50026"/>
    </source>
</evidence>
<dbReference type="SMART" id="SM00042">
    <property type="entry name" value="CUB"/>
    <property type="match status" value="1"/>
</dbReference>
<comment type="caution">
    <text evidence="9">Lacks conserved residue(s) required for the propagation of feature annotation.</text>
</comment>
<keyword evidence="7 9" id="KW-1015">Disulfide bond</keyword>
<feature type="disulfide bond" evidence="9">
    <location>
        <begin position="161"/>
        <end position="171"/>
    </location>
</feature>
<protein>
    <submittedName>
        <fullName evidence="12">Signal peptide, CUB and EGF-like domain-containing protein 2</fullName>
    </submittedName>
</protein>
<dbReference type="eggNOG" id="KOG1217">
    <property type="taxonomic scope" value="Eukaryota"/>
</dbReference>
<evidence type="ECO:0000256" key="1">
    <source>
        <dbReference type="ARBA" id="ARBA00004613"/>
    </source>
</evidence>
<feature type="domain" description="EGF-like" evidence="11">
    <location>
        <begin position="196"/>
        <end position="236"/>
    </location>
</feature>
<comment type="subcellular location">
    <subcellularLocation>
        <location evidence="1">Secreted</location>
    </subcellularLocation>
</comment>
<feature type="domain" description="EGF-like" evidence="11">
    <location>
        <begin position="157"/>
        <end position="195"/>
    </location>
</feature>
<evidence type="ECO:0000313" key="12">
    <source>
        <dbReference type="EMBL" id="EGW13285.1"/>
    </source>
</evidence>
<evidence type="ECO:0000313" key="13">
    <source>
        <dbReference type="Proteomes" id="UP000001075"/>
    </source>
</evidence>
<proteinExistence type="predicted"/>
<keyword evidence="4" id="KW-0732">Signal</keyword>
<evidence type="ECO:0000259" key="10">
    <source>
        <dbReference type="PROSITE" id="PS01180"/>
    </source>
</evidence>
<dbReference type="FunCoup" id="G3IL49">
    <property type="interactions" value="51"/>
</dbReference>
<dbReference type="AlphaFoldDB" id="G3IL49"/>
<dbReference type="PROSITE" id="PS00010">
    <property type="entry name" value="ASX_HYDROXYL"/>
    <property type="match status" value="3"/>
</dbReference>
<evidence type="ECO:0000256" key="8">
    <source>
        <dbReference type="ARBA" id="ARBA00023180"/>
    </source>
</evidence>
<dbReference type="InterPro" id="IPR035914">
    <property type="entry name" value="Sperma_CUB_dom_sf"/>
</dbReference>
<keyword evidence="8" id="KW-0325">Glycoprotein</keyword>
<dbReference type="Gene3D" id="2.10.25.10">
    <property type="entry name" value="Laminin"/>
    <property type="match status" value="3"/>
</dbReference>
<keyword evidence="2" id="KW-0964">Secreted</keyword>
<dbReference type="FunFam" id="2.60.120.290:FF:000002">
    <property type="entry name" value="Signal peptide, CUB domain and EGF-like domain-containing 2"/>
    <property type="match status" value="1"/>
</dbReference>